<dbReference type="Pfam" id="PF17677">
    <property type="entry name" value="Glyco_hydro38C2"/>
    <property type="match status" value="1"/>
</dbReference>
<dbReference type="Gene3D" id="2.60.40.2220">
    <property type="match status" value="1"/>
</dbReference>
<sequence length="908" mass="104418">MKRKVHVIPHSHWDREWYFTTSRSKVYLMKNLKDVLDTLQTNDDFKYFMVDAQASLLDDYIKWMPQDKKRIEKLVKAKKLIIGPWYTQSDQLVISGESIVRNMYYGMKRCSELGGYMNVGYVPDSFGQAGNMPQIYRQFGIEDTLFWRGVSDDMAKHTDYNWRGDDGSVVFATQIPFGYYIGGNIPENDQESEEFWQNECLKKAGSRSATRHIYFPNGFDQAPIRKNLPDLIKKRNEKDADNEYVISCIEDYIKDVKSENPVLEEVNGELVIAKHMRIHKSIFSSRSDLKVLNTQVQNYVTNILEPMLTMSYHLGNDYPHEAVDEIWKLLFENAAHDSIGSCIFDTANEDVYMRYKQVRDIAVNLVELHSRLIATKIKNETTNEITLTLFNTLPQKRKETIVFETYLPADNFAIKDAYGNLVKYTVIEKTDLTDYVLSQTIRLNPSKKIYLPSVVYHAKIAIEANEIPSLGYIQYTIDLNDHSNDDLKEIENIENEYYIISINEQGSLDIYDKLADYHYKNQAVLVENGDDGDSFNYSPPCQDLEVFSTDSKFEYQICGSNLYQKALIDYEMTIPADLKERSKQITSVKLPVTLEVVLKKGSKVIDLNVHVDNQGLSHRLCILFDSGLITKFNYADQQFGLIKRPNSYDKEMKLYLEGIGNQEKVAQPKVVELANWSNDQSTWQEPPISIEPTQSYVALANNNRGIAVIPQGVREYEIVGEQGNQIRLTLFRTYGFMGKENLVYRPGRASGERIVATPAAQLLKKMDFKLGFTTFNSDINNADIDILAKEYNTPIQVYEYADFLNGRLIFVQEDVEQNLPVVNSLFESQNKLVVSAIKKSEDGKGYVIRLFNGKDHQDIGDKLTFNFNISEAYYTNLKEEISKEIKVVNNSITIEPISHCKFITILVK</sequence>
<evidence type="ECO:0000259" key="5">
    <source>
        <dbReference type="SMART" id="SM00872"/>
    </source>
</evidence>
<evidence type="ECO:0000313" key="6">
    <source>
        <dbReference type="EMBL" id="OUQ04793.1"/>
    </source>
</evidence>
<dbReference type="InterPro" id="IPR041147">
    <property type="entry name" value="GH38_C"/>
</dbReference>
<reference evidence="7" key="1">
    <citation type="submission" date="2017-04" db="EMBL/GenBank/DDBJ databases">
        <title>Function of individual gut microbiota members based on whole genome sequencing of pure cultures obtained from chicken caecum.</title>
        <authorList>
            <person name="Medvecky M."/>
            <person name="Cejkova D."/>
            <person name="Polansky O."/>
            <person name="Karasova D."/>
            <person name="Kubasova T."/>
            <person name="Cizek A."/>
            <person name="Rychlik I."/>
        </authorList>
    </citation>
    <scope>NUCLEOTIDE SEQUENCE [LARGE SCALE GENOMIC DNA]</scope>
    <source>
        <strain evidence="7">An149</strain>
    </source>
</reference>
<dbReference type="EMBL" id="NFLB01000009">
    <property type="protein sequence ID" value="OUQ04793.1"/>
    <property type="molecule type" value="Genomic_DNA"/>
</dbReference>
<dbReference type="InterPro" id="IPR028995">
    <property type="entry name" value="Glyco_hydro_57/38_cen_sf"/>
</dbReference>
<dbReference type="InterPro" id="IPR037094">
    <property type="entry name" value="Glyco_hydro_38_cen_sf"/>
</dbReference>
<dbReference type="SMART" id="SM00872">
    <property type="entry name" value="Alpha-mann_mid"/>
    <property type="match status" value="1"/>
</dbReference>
<dbReference type="GO" id="GO:0004559">
    <property type="term" value="F:alpha-mannosidase activity"/>
    <property type="evidence" value="ECO:0007669"/>
    <property type="project" value="InterPro"/>
</dbReference>
<dbReference type="InterPro" id="IPR027291">
    <property type="entry name" value="Glyco_hydro_38_N_sf"/>
</dbReference>
<comment type="caution">
    <text evidence="6">The sequence shown here is derived from an EMBL/GenBank/DDBJ whole genome shotgun (WGS) entry which is preliminary data.</text>
</comment>
<dbReference type="CDD" id="cd10815">
    <property type="entry name" value="GH38N_AMII_EcMngB_like"/>
    <property type="match status" value="1"/>
</dbReference>
<proteinExistence type="inferred from homology"/>
<dbReference type="GO" id="GO:0030246">
    <property type="term" value="F:carbohydrate binding"/>
    <property type="evidence" value="ECO:0007669"/>
    <property type="project" value="InterPro"/>
</dbReference>
<dbReference type="Gene3D" id="1.20.1270.50">
    <property type="entry name" value="Glycoside hydrolase family 38, central domain"/>
    <property type="match status" value="1"/>
</dbReference>
<name>A0A1Y4QKJ5_9FIRM</name>
<evidence type="ECO:0000256" key="3">
    <source>
        <dbReference type="ARBA" id="ARBA00022801"/>
    </source>
</evidence>
<dbReference type="InterPro" id="IPR011330">
    <property type="entry name" value="Glyco_hydro/deAcase_b/a-brl"/>
</dbReference>
<organism evidence="6 7">
    <name type="scientific">Thomasclavelia spiroformis</name>
    <dbReference type="NCBI Taxonomy" id="29348"/>
    <lineage>
        <taxon>Bacteria</taxon>
        <taxon>Bacillati</taxon>
        <taxon>Bacillota</taxon>
        <taxon>Erysipelotrichia</taxon>
        <taxon>Erysipelotrichales</taxon>
        <taxon>Coprobacillaceae</taxon>
        <taxon>Thomasclavelia</taxon>
    </lineage>
</organism>
<dbReference type="InterPro" id="IPR011013">
    <property type="entry name" value="Gal_mutarotase_sf_dom"/>
</dbReference>
<dbReference type="GO" id="GO:0006013">
    <property type="term" value="P:mannose metabolic process"/>
    <property type="evidence" value="ECO:0007669"/>
    <property type="project" value="InterPro"/>
</dbReference>
<dbReference type="Pfam" id="PF07748">
    <property type="entry name" value="Glyco_hydro_38C"/>
    <property type="match status" value="1"/>
</dbReference>
<dbReference type="InterPro" id="IPR000602">
    <property type="entry name" value="Glyco_hydro_38_N"/>
</dbReference>
<dbReference type="Pfam" id="PF09261">
    <property type="entry name" value="Alpha-mann_mid"/>
    <property type="match status" value="1"/>
</dbReference>
<gene>
    <name evidence="6" type="ORF">B5E91_08915</name>
</gene>
<accession>A0A1Y4QKJ5</accession>
<keyword evidence="4" id="KW-0326">Glycosidase</keyword>
<feature type="domain" description="Glycoside hydrolase family 38 central" evidence="5">
    <location>
        <begin position="277"/>
        <end position="355"/>
    </location>
</feature>
<dbReference type="SUPFAM" id="SSF88713">
    <property type="entry name" value="Glycoside hydrolase/deacetylase"/>
    <property type="match status" value="1"/>
</dbReference>
<dbReference type="InterPro" id="IPR011682">
    <property type="entry name" value="Glyco_hydro_38_C"/>
</dbReference>
<dbReference type="SUPFAM" id="SSF88688">
    <property type="entry name" value="Families 57/38 glycoside transferase middle domain"/>
    <property type="match status" value="1"/>
</dbReference>
<dbReference type="GO" id="GO:0009313">
    <property type="term" value="P:oligosaccharide catabolic process"/>
    <property type="evidence" value="ECO:0007669"/>
    <property type="project" value="TreeGrafter"/>
</dbReference>
<dbReference type="SUPFAM" id="SSF74650">
    <property type="entry name" value="Galactose mutarotase-like"/>
    <property type="match status" value="1"/>
</dbReference>
<dbReference type="Pfam" id="PF01074">
    <property type="entry name" value="Glyco_hydro_38N"/>
    <property type="match status" value="1"/>
</dbReference>
<dbReference type="GO" id="GO:0046872">
    <property type="term" value="F:metal ion binding"/>
    <property type="evidence" value="ECO:0007669"/>
    <property type="project" value="UniProtKB-KW"/>
</dbReference>
<evidence type="ECO:0000256" key="1">
    <source>
        <dbReference type="ARBA" id="ARBA00009792"/>
    </source>
</evidence>
<keyword evidence="2" id="KW-0479">Metal-binding</keyword>
<comment type="similarity">
    <text evidence="1">Belongs to the glycosyl hydrolase 38 family.</text>
</comment>
<dbReference type="Proteomes" id="UP000196258">
    <property type="component" value="Unassembled WGS sequence"/>
</dbReference>
<dbReference type="PANTHER" id="PTHR46017:SF2">
    <property type="entry name" value="MANNOSYLGLYCERATE HYDROLASE"/>
    <property type="match status" value="1"/>
</dbReference>
<evidence type="ECO:0000256" key="4">
    <source>
        <dbReference type="ARBA" id="ARBA00023295"/>
    </source>
</evidence>
<dbReference type="InterPro" id="IPR015341">
    <property type="entry name" value="Glyco_hydro_38_cen"/>
</dbReference>
<dbReference type="Gene3D" id="3.20.110.10">
    <property type="entry name" value="Glycoside hydrolase 38, N terminal domain"/>
    <property type="match status" value="1"/>
</dbReference>
<dbReference type="NCBIfam" id="NF007331">
    <property type="entry name" value="PRK09819.1"/>
    <property type="match status" value="1"/>
</dbReference>
<dbReference type="Gene3D" id="2.70.98.30">
    <property type="entry name" value="Golgi alpha-mannosidase II, domain 4"/>
    <property type="match status" value="1"/>
</dbReference>
<dbReference type="AlphaFoldDB" id="A0A1Y4QKJ5"/>
<keyword evidence="3" id="KW-0378">Hydrolase</keyword>
<evidence type="ECO:0000256" key="2">
    <source>
        <dbReference type="ARBA" id="ARBA00022723"/>
    </source>
</evidence>
<protein>
    <submittedName>
        <fullName evidence="6">Alpha-mannosidase</fullName>
    </submittedName>
</protein>
<evidence type="ECO:0000313" key="7">
    <source>
        <dbReference type="Proteomes" id="UP000196258"/>
    </source>
</evidence>
<dbReference type="PANTHER" id="PTHR46017">
    <property type="entry name" value="ALPHA-MANNOSIDASE 2C1"/>
    <property type="match status" value="1"/>
</dbReference>
<dbReference type="RefSeq" id="WP_087256920.1">
    <property type="nucleotide sequence ID" value="NZ_NFLB01000009.1"/>
</dbReference>